<dbReference type="AlphaFoldDB" id="A0A9D4TF77"/>
<evidence type="ECO:0000313" key="10">
    <source>
        <dbReference type="EMBL" id="KAI3424069.1"/>
    </source>
</evidence>
<evidence type="ECO:0000256" key="7">
    <source>
        <dbReference type="ARBA" id="ARBA00023136"/>
    </source>
</evidence>
<evidence type="ECO:0000256" key="6">
    <source>
        <dbReference type="ARBA" id="ARBA00022989"/>
    </source>
</evidence>
<dbReference type="InterPro" id="IPR018227">
    <property type="entry name" value="Amino_acid_transport_2"/>
</dbReference>
<evidence type="ECO:0000313" key="11">
    <source>
        <dbReference type="Proteomes" id="UP001055712"/>
    </source>
</evidence>
<dbReference type="PANTHER" id="PTHR32195:SF24">
    <property type="entry name" value="TRYPTOPHAN OR TYROSINE TRANSPORTER PROTEIN"/>
    <property type="match status" value="1"/>
</dbReference>
<keyword evidence="2" id="KW-0813">Transport</keyword>
<dbReference type="OrthoDB" id="204942at2759"/>
<keyword evidence="6 9" id="KW-1133">Transmembrane helix</keyword>
<organism evidence="10 11">
    <name type="scientific">Chlorella vulgaris</name>
    <name type="common">Green alga</name>
    <dbReference type="NCBI Taxonomy" id="3077"/>
    <lineage>
        <taxon>Eukaryota</taxon>
        <taxon>Viridiplantae</taxon>
        <taxon>Chlorophyta</taxon>
        <taxon>core chlorophytes</taxon>
        <taxon>Trebouxiophyceae</taxon>
        <taxon>Chlorellales</taxon>
        <taxon>Chlorellaceae</taxon>
        <taxon>Chlorella clade</taxon>
        <taxon>Chlorella</taxon>
    </lineage>
</organism>
<accession>A0A9D4TF77</accession>
<feature type="transmembrane region" description="Helical" evidence="9">
    <location>
        <begin position="419"/>
        <end position="438"/>
    </location>
</feature>
<feature type="transmembrane region" description="Helical" evidence="9">
    <location>
        <begin position="82"/>
        <end position="104"/>
    </location>
</feature>
<evidence type="ECO:0000256" key="3">
    <source>
        <dbReference type="ARBA" id="ARBA00022475"/>
    </source>
</evidence>
<protein>
    <recommendedName>
        <fullName evidence="12">Tyrosine-specific transport</fullName>
    </recommendedName>
</protein>
<keyword evidence="7 9" id="KW-0472">Membrane</keyword>
<reference evidence="10" key="2">
    <citation type="submission" date="2020-11" db="EMBL/GenBank/DDBJ databases">
        <authorList>
            <person name="Cecchin M."/>
            <person name="Marcolungo L."/>
            <person name="Rossato M."/>
            <person name="Girolomoni L."/>
            <person name="Cosentino E."/>
            <person name="Cuine S."/>
            <person name="Li-Beisson Y."/>
            <person name="Delledonne M."/>
            <person name="Ballottari M."/>
        </authorList>
    </citation>
    <scope>NUCLEOTIDE SEQUENCE</scope>
    <source>
        <strain evidence="10">211/11P</strain>
        <tissue evidence="10">Whole cell</tissue>
    </source>
</reference>
<feature type="compositionally biased region" description="Polar residues" evidence="8">
    <location>
        <begin position="589"/>
        <end position="602"/>
    </location>
</feature>
<feature type="transmembrane region" description="Helical" evidence="9">
    <location>
        <begin position="110"/>
        <end position="132"/>
    </location>
</feature>
<keyword evidence="3" id="KW-1003">Cell membrane</keyword>
<sequence>MRVKQGGLAAKRLTRGIGLNDSKTPQPRRSPCHAPRCRGRLVVEAVAAPAPREGDVGRRRSAEITTAPATSTAAPKQHVGSLFGAVALITGSTVGAGMLALPAVTAPAGIVPTATSLTVIWGLLTLDALLIAEVNLAARAARDASRAEAALDAVGAAAGGSPSSGGIVTLRQMAEFTLGKAGKGFTLVYLLLAYSLLTAYCTKAASVLDYFAGGGLPPLAASTAFVGLIGGMLYTGGSRTVDALCQALTSVLLLLFGVILTAGAAQSGLPGSLAGGHADWAALEPAVPIMFLALVYHDLIPVIVDYLGGDRKNIRSAIVLGSLVPLAMFLSWEVVALSLLPSGLAESAAASDGHVPLLQTSLQLATSGDAASGPAAAVAVAAAGGGSAVPAVPAVAAASTAAAIAVDPLEVFVRRSSPVLGSVVEAFAFLAVMTSFIGTTLSLSETLRTEVPPLLREACKQLRLLSGAEVPVELSDDDLACLASGGYCTPGVAGCSATAALHSEREAAAAAQSSDWRAFGGEQRGMALLLTLCPPLAMAAANPDSFLGALQLAGGYFMTLLFGILPPVMAWQLRTKLAAKHGGTAPGTAAQSTAGMPGSHASTSPALLGSGEVLLPAVNAPSSAAGTAAAGAQGQQQRQARGQPWWQLHEEMVPGGTLVLGGLFSAAMFIELSRLAADLGSLAGSGSDGSGGQPGHVQSLVEAFLLSPSTPEAAADAISQVTAALATFQV</sequence>
<evidence type="ECO:0000256" key="8">
    <source>
        <dbReference type="SAM" id="MobiDB-lite"/>
    </source>
</evidence>
<feature type="transmembrane region" description="Helical" evidence="9">
    <location>
        <begin position="187"/>
        <end position="208"/>
    </location>
</feature>
<dbReference type="Pfam" id="PF03222">
    <property type="entry name" value="Trp_Tyr_perm"/>
    <property type="match status" value="2"/>
</dbReference>
<feature type="region of interest" description="Disordered" evidence="8">
    <location>
        <begin position="582"/>
        <end position="602"/>
    </location>
</feature>
<comment type="subcellular location">
    <subcellularLocation>
        <location evidence="1">Cell inner membrane</location>
        <topology evidence="1">Multi-pass membrane protein</topology>
    </subcellularLocation>
</comment>
<dbReference type="PANTHER" id="PTHR32195">
    <property type="entry name" value="OS07G0662800 PROTEIN"/>
    <property type="match status" value="1"/>
</dbReference>
<keyword evidence="4" id="KW-0997">Cell inner membrane</keyword>
<keyword evidence="5 9" id="KW-0812">Transmembrane</keyword>
<comment type="caution">
    <text evidence="10">The sequence shown here is derived from an EMBL/GenBank/DDBJ whole genome shotgun (WGS) entry which is preliminary data.</text>
</comment>
<feature type="transmembrane region" description="Helical" evidence="9">
    <location>
        <begin position="319"/>
        <end position="340"/>
    </location>
</feature>
<proteinExistence type="predicted"/>
<dbReference type="GO" id="GO:0003333">
    <property type="term" value="P:amino acid transmembrane transport"/>
    <property type="evidence" value="ECO:0007669"/>
    <property type="project" value="InterPro"/>
</dbReference>
<dbReference type="Proteomes" id="UP001055712">
    <property type="component" value="Unassembled WGS sequence"/>
</dbReference>
<name>A0A9D4TF77_CHLVU</name>
<evidence type="ECO:0000256" key="5">
    <source>
        <dbReference type="ARBA" id="ARBA00022692"/>
    </source>
</evidence>
<feature type="transmembrane region" description="Helical" evidence="9">
    <location>
        <begin position="214"/>
        <end position="235"/>
    </location>
</feature>
<evidence type="ECO:0000256" key="2">
    <source>
        <dbReference type="ARBA" id="ARBA00022448"/>
    </source>
</evidence>
<gene>
    <name evidence="10" type="ORF">D9Q98_009432</name>
</gene>
<evidence type="ECO:0000256" key="9">
    <source>
        <dbReference type="SAM" id="Phobius"/>
    </source>
</evidence>
<keyword evidence="11" id="KW-1185">Reference proteome</keyword>
<reference evidence="10" key="1">
    <citation type="journal article" date="2019" name="Plant J.">
        <title>Chlorella vulgaris genome assembly and annotation reveals the molecular basis for metabolic acclimation to high light conditions.</title>
        <authorList>
            <person name="Cecchin M."/>
            <person name="Marcolungo L."/>
            <person name="Rossato M."/>
            <person name="Girolomoni L."/>
            <person name="Cosentino E."/>
            <person name="Cuine S."/>
            <person name="Li-Beisson Y."/>
            <person name="Delledonne M."/>
            <person name="Ballottari M."/>
        </authorList>
    </citation>
    <scope>NUCLEOTIDE SEQUENCE</scope>
    <source>
        <strain evidence="10">211/11P</strain>
    </source>
</reference>
<dbReference type="GO" id="GO:0005886">
    <property type="term" value="C:plasma membrane"/>
    <property type="evidence" value="ECO:0007669"/>
    <property type="project" value="UniProtKB-SubCell"/>
</dbReference>
<feature type="transmembrane region" description="Helical" evidence="9">
    <location>
        <begin position="549"/>
        <end position="571"/>
    </location>
</feature>
<feature type="transmembrane region" description="Helical" evidence="9">
    <location>
        <begin position="286"/>
        <end position="307"/>
    </location>
</feature>
<dbReference type="EMBL" id="SIDB01000013">
    <property type="protein sequence ID" value="KAI3424069.1"/>
    <property type="molecule type" value="Genomic_DNA"/>
</dbReference>
<evidence type="ECO:0000256" key="4">
    <source>
        <dbReference type="ARBA" id="ARBA00022519"/>
    </source>
</evidence>
<evidence type="ECO:0000256" key="1">
    <source>
        <dbReference type="ARBA" id="ARBA00004429"/>
    </source>
</evidence>
<feature type="region of interest" description="Disordered" evidence="8">
    <location>
        <begin position="1"/>
        <end position="34"/>
    </location>
</feature>
<feature type="transmembrane region" description="Helical" evidence="9">
    <location>
        <begin position="247"/>
        <end position="266"/>
    </location>
</feature>
<evidence type="ECO:0008006" key="12">
    <source>
        <dbReference type="Google" id="ProtNLM"/>
    </source>
</evidence>